<accession>A0A846MUD0</accession>
<feature type="domain" description="Acyl-ACP thioesterase-like C-terminal" evidence="9">
    <location>
        <begin position="155"/>
        <end position="224"/>
    </location>
</feature>
<evidence type="ECO:0000256" key="2">
    <source>
        <dbReference type="ARBA" id="ARBA00022516"/>
    </source>
</evidence>
<dbReference type="InterPro" id="IPR002864">
    <property type="entry name" value="Acyl-ACP_thioesterase_NHD"/>
</dbReference>
<evidence type="ECO:0000256" key="5">
    <source>
        <dbReference type="ARBA" id="ARBA00022946"/>
    </source>
</evidence>
<dbReference type="EMBL" id="JAASRM010000001">
    <property type="protein sequence ID" value="NIK86690.1"/>
    <property type="molecule type" value="Genomic_DNA"/>
</dbReference>
<dbReference type="PANTHER" id="PTHR31727:SF6">
    <property type="entry name" value="OLEOYL-ACYL CARRIER PROTEIN THIOESTERASE 1, CHLOROPLASTIC"/>
    <property type="match status" value="1"/>
</dbReference>
<dbReference type="InterPro" id="IPR029069">
    <property type="entry name" value="HotDog_dom_sf"/>
</dbReference>
<keyword evidence="11" id="KW-1185">Reference proteome</keyword>
<evidence type="ECO:0000313" key="11">
    <source>
        <dbReference type="Proteomes" id="UP000570514"/>
    </source>
</evidence>
<gene>
    <name evidence="10" type="ORF">FHS83_000008</name>
</gene>
<keyword evidence="3" id="KW-0378">Hydrolase</keyword>
<dbReference type="Pfam" id="PF20791">
    <property type="entry name" value="Acyl-ACP_TE_C"/>
    <property type="match status" value="1"/>
</dbReference>
<name>A0A846MUD0_9PROT</name>
<dbReference type="RefSeq" id="WP_167079639.1">
    <property type="nucleotide sequence ID" value="NZ_BAAADC010000001.1"/>
</dbReference>
<dbReference type="InterPro" id="IPR049427">
    <property type="entry name" value="Acyl-ACP_TE_C"/>
</dbReference>
<dbReference type="GO" id="GO:0000036">
    <property type="term" value="F:acyl carrier activity"/>
    <property type="evidence" value="ECO:0007669"/>
    <property type="project" value="TreeGrafter"/>
</dbReference>
<dbReference type="Pfam" id="PF01643">
    <property type="entry name" value="Acyl-ACP_TE"/>
    <property type="match status" value="1"/>
</dbReference>
<sequence>MDSAIWVQHYDVNTMVLDHHKRLSLVGLLNMLQDTAWIHAKHRGWGFEDLIAKGTIWVLARQKLVMQAWPMWEDRITLHTWGRAGGSVMALREFEIFSGDKKIGESTTSWLVLDYETRKPQKLDRVSFNLMCREEGNLAIAAERLTPRSDLVLAAEFDVRHSDLDVNGHVNNTRYAAWLTDTMSSGDLAGFDITEYDVNFLAETSLGDRILIESEDGARGEDGCITRAYQGRKAGADKPAFVQRVVLRPR</sequence>
<evidence type="ECO:0000256" key="7">
    <source>
        <dbReference type="ARBA" id="ARBA00023160"/>
    </source>
</evidence>
<organism evidence="10 11">
    <name type="scientific">Rhizomicrobium palustre</name>
    <dbReference type="NCBI Taxonomy" id="189966"/>
    <lineage>
        <taxon>Bacteria</taxon>
        <taxon>Pseudomonadati</taxon>
        <taxon>Pseudomonadota</taxon>
        <taxon>Alphaproteobacteria</taxon>
        <taxon>Micropepsales</taxon>
        <taxon>Micropepsaceae</taxon>
        <taxon>Rhizomicrobium</taxon>
    </lineage>
</organism>
<evidence type="ECO:0000313" key="10">
    <source>
        <dbReference type="EMBL" id="NIK86690.1"/>
    </source>
</evidence>
<keyword evidence="5" id="KW-0809">Transit peptide</keyword>
<evidence type="ECO:0000256" key="3">
    <source>
        <dbReference type="ARBA" id="ARBA00022801"/>
    </source>
</evidence>
<comment type="caution">
    <text evidence="10">The sequence shown here is derived from an EMBL/GenBank/DDBJ whole genome shotgun (WGS) entry which is preliminary data.</text>
</comment>
<evidence type="ECO:0000256" key="6">
    <source>
        <dbReference type="ARBA" id="ARBA00023098"/>
    </source>
</evidence>
<keyword evidence="7" id="KW-0275">Fatty acid biosynthesis</keyword>
<keyword evidence="4" id="KW-0276">Fatty acid metabolism</keyword>
<dbReference type="Proteomes" id="UP000570514">
    <property type="component" value="Unassembled WGS sequence"/>
</dbReference>
<evidence type="ECO:0000259" key="8">
    <source>
        <dbReference type="Pfam" id="PF01643"/>
    </source>
</evidence>
<dbReference type="GO" id="GO:0016297">
    <property type="term" value="F:fatty acyl-[ACP] hydrolase activity"/>
    <property type="evidence" value="ECO:0007669"/>
    <property type="project" value="InterPro"/>
</dbReference>
<keyword evidence="2" id="KW-0444">Lipid biosynthesis</keyword>
<dbReference type="Gene3D" id="3.10.129.10">
    <property type="entry name" value="Hotdog Thioesterase"/>
    <property type="match status" value="2"/>
</dbReference>
<protein>
    <submittedName>
        <fullName evidence="10">Acyl-ACP thioesterase</fullName>
    </submittedName>
</protein>
<dbReference type="SUPFAM" id="SSF54637">
    <property type="entry name" value="Thioesterase/thiol ester dehydrase-isomerase"/>
    <property type="match status" value="2"/>
</dbReference>
<comment type="similarity">
    <text evidence="1">Belongs to the acyl-ACP thioesterase family.</text>
</comment>
<proteinExistence type="inferred from homology"/>
<evidence type="ECO:0000256" key="4">
    <source>
        <dbReference type="ARBA" id="ARBA00022832"/>
    </source>
</evidence>
<evidence type="ECO:0000259" key="9">
    <source>
        <dbReference type="Pfam" id="PF20791"/>
    </source>
</evidence>
<dbReference type="AlphaFoldDB" id="A0A846MUD0"/>
<evidence type="ECO:0000256" key="1">
    <source>
        <dbReference type="ARBA" id="ARBA00006500"/>
    </source>
</evidence>
<reference evidence="10 11" key="1">
    <citation type="submission" date="2020-03" db="EMBL/GenBank/DDBJ databases">
        <title>Genomic Encyclopedia of Type Strains, Phase IV (KMG-IV): sequencing the most valuable type-strain genomes for metagenomic binning, comparative biology and taxonomic classification.</title>
        <authorList>
            <person name="Goeker M."/>
        </authorList>
    </citation>
    <scope>NUCLEOTIDE SEQUENCE [LARGE SCALE GENOMIC DNA]</scope>
    <source>
        <strain evidence="10 11">DSM 19867</strain>
    </source>
</reference>
<keyword evidence="6" id="KW-0443">Lipid metabolism</keyword>
<dbReference type="PANTHER" id="PTHR31727">
    <property type="entry name" value="OLEOYL-ACYL CARRIER PROTEIN THIOESTERASE 1, CHLOROPLASTIC"/>
    <property type="match status" value="1"/>
</dbReference>
<dbReference type="InterPro" id="IPR045023">
    <property type="entry name" value="FATA/B"/>
</dbReference>
<feature type="domain" description="Acyl-ACP thioesterase N-terminal hotdog" evidence="8">
    <location>
        <begin position="8"/>
        <end position="123"/>
    </location>
</feature>